<dbReference type="PANTHER" id="PTHR23131:SF0">
    <property type="entry name" value="ENDORIBONUCLEASE LACTB2"/>
    <property type="match status" value="1"/>
</dbReference>
<proteinExistence type="predicted"/>
<evidence type="ECO:0000259" key="1">
    <source>
        <dbReference type="SMART" id="SM00849"/>
    </source>
</evidence>
<dbReference type="InterPro" id="IPR050662">
    <property type="entry name" value="Sec-metab_biosynth-thioest"/>
</dbReference>
<dbReference type="AlphaFoldDB" id="A0A497VE36"/>
<dbReference type="CDD" id="cd16278">
    <property type="entry name" value="metallo-hydrolase-like_MBL-fold"/>
    <property type="match status" value="1"/>
</dbReference>
<gene>
    <name evidence="2" type="ORF">BCF46_2543</name>
</gene>
<protein>
    <submittedName>
        <fullName evidence="2">Glyoxylase-like metal-dependent hydrolase (Beta-lactamase superfamily II)</fullName>
    </submittedName>
</protein>
<dbReference type="Gene3D" id="3.60.15.10">
    <property type="entry name" value="Ribonuclease Z/Hydroxyacylglutathione hydrolase-like"/>
    <property type="match status" value="1"/>
</dbReference>
<dbReference type="PANTHER" id="PTHR23131">
    <property type="entry name" value="ENDORIBONUCLEASE LACTB2"/>
    <property type="match status" value="1"/>
</dbReference>
<organism evidence="2 3">
    <name type="scientific">Litoreibacter meonggei</name>
    <dbReference type="NCBI Taxonomy" id="1049199"/>
    <lineage>
        <taxon>Bacteria</taxon>
        <taxon>Pseudomonadati</taxon>
        <taxon>Pseudomonadota</taxon>
        <taxon>Alphaproteobacteria</taxon>
        <taxon>Rhodobacterales</taxon>
        <taxon>Roseobacteraceae</taxon>
        <taxon>Litoreibacter</taxon>
    </lineage>
</organism>
<dbReference type="SMART" id="SM00849">
    <property type="entry name" value="Lactamase_B"/>
    <property type="match status" value="1"/>
</dbReference>
<sequence>MANPKPDTRKPGQPITVAPGLKCILAPNASPMTYTGTNTYLLGTRDIAVIDPGPPDEDHLAAILDALEAHQRISHIFVTHSHIDHSPLAMVLAQVTGAKVFGFGSSSAGRAPVMASFADLGGGEGIDATFLPDVTLAHDTRVEGSDWSLTALHTPGHMGNHLCFQWHEGDAIFSGDLVMGWATSMVSPPDGHVTDFMASLEMLANRDPVATYYSGHGMPVEDPARRLEELLIHRRMRESQILSSLQSSPQTPKELTAQIYTDVSPALLPAAERNVVAHLIDLSERNQVKAEHKLTATSRFSVI</sequence>
<evidence type="ECO:0000313" key="2">
    <source>
        <dbReference type="EMBL" id="RLJ41582.1"/>
    </source>
</evidence>
<name>A0A497VE36_9RHOB</name>
<feature type="domain" description="Metallo-beta-lactamase" evidence="1">
    <location>
        <begin position="36"/>
        <end position="216"/>
    </location>
</feature>
<dbReference type="Pfam" id="PF17778">
    <property type="entry name" value="WHD_BLACT"/>
    <property type="match status" value="1"/>
</dbReference>
<dbReference type="InterPro" id="IPR001279">
    <property type="entry name" value="Metallo-B-lactamas"/>
</dbReference>
<dbReference type="GO" id="GO:0016787">
    <property type="term" value="F:hydrolase activity"/>
    <property type="evidence" value="ECO:0007669"/>
    <property type="project" value="UniProtKB-KW"/>
</dbReference>
<keyword evidence="2" id="KW-0378">Hydrolase</keyword>
<dbReference type="InterPro" id="IPR036866">
    <property type="entry name" value="RibonucZ/Hydroxyglut_hydro"/>
</dbReference>
<dbReference type="InterPro" id="IPR041516">
    <property type="entry name" value="LACTB2_WH"/>
</dbReference>
<keyword evidence="3" id="KW-1185">Reference proteome</keyword>
<dbReference type="EMBL" id="RCCE01000004">
    <property type="protein sequence ID" value="RLJ41582.1"/>
    <property type="molecule type" value="Genomic_DNA"/>
</dbReference>
<dbReference type="Pfam" id="PF00753">
    <property type="entry name" value="Lactamase_B"/>
    <property type="match status" value="1"/>
</dbReference>
<comment type="caution">
    <text evidence="2">The sequence shown here is derived from an EMBL/GenBank/DDBJ whole genome shotgun (WGS) entry which is preliminary data.</text>
</comment>
<dbReference type="InterPro" id="IPR036388">
    <property type="entry name" value="WH-like_DNA-bd_sf"/>
</dbReference>
<dbReference type="OrthoDB" id="9788263at2"/>
<dbReference type="Proteomes" id="UP000269157">
    <property type="component" value="Unassembled WGS sequence"/>
</dbReference>
<evidence type="ECO:0000313" key="3">
    <source>
        <dbReference type="Proteomes" id="UP000269157"/>
    </source>
</evidence>
<dbReference type="SUPFAM" id="SSF56281">
    <property type="entry name" value="Metallo-hydrolase/oxidoreductase"/>
    <property type="match status" value="1"/>
</dbReference>
<dbReference type="Gene3D" id="1.10.10.10">
    <property type="entry name" value="Winged helix-like DNA-binding domain superfamily/Winged helix DNA-binding domain"/>
    <property type="match status" value="1"/>
</dbReference>
<accession>A0A497VE36</accession>
<dbReference type="RefSeq" id="WP_121024779.1">
    <property type="nucleotide sequence ID" value="NZ_RCCE01000004.1"/>
</dbReference>
<reference evidence="2 3" key="1">
    <citation type="submission" date="2018-10" db="EMBL/GenBank/DDBJ databases">
        <title>Genomic Encyclopedia of Archaeal and Bacterial Type Strains, Phase II (KMG-II): from individual species to whole genera.</title>
        <authorList>
            <person name="Goeker M."/>
        </authorList>
    </citation>
    <scope>NUCLEOTIDE SEQUENCE [LARGE SCALE GENOMIC DNA]</scope>
    <source>
        <strain evidence="2 3">DSM 29466</strain>
    </source>
</reference>